<dbReference type="AlphaFoldDB" id="H3GRP0"/>
<dbReference type="eggNOG" id="ENOG502RB9E">
    <property type="taxonomic scope" value="Eukaryota"/>
</dbReference>
<reference evidence="2" key="2">
    <citation type="submission" date="2015-06" db="UniProtKB">
        <authorList>
            <consortium name="EnsemblProtists"/>
        </authorList>
    </citation>
    <scope>IDENTIFICATION</scope>
    <source>
        <strain evidence="2">Pr102</strain>
    </source>
</reference>
<feature type="region of interest" description="Disordered" evidence="1">
    <location>
        <begin position="615"/>
        <end position="644"/>
    </location>
</feature>
<evidence type="ECO:0000256" key="1">
    <source>
        <dbReference type="SAM" id="MobiDB-lite"/>
    </source>
</evidence>
<feature type="region of interest" description="Disordered" evidence="1">
    <location>
        <begin position="1"/>
        <end position="185"/>
    </location>
</feature>
<organism evidence="2 3">
    <name type="scientific">Phytophthora ramorum</name>
    <name type="common">Sudden oak death agent</name>
    <dbReference type="NCBI Taxonomy" id="164328"/>
    <lineage>
        <taxon>Eukaryota</taxon>
        <taxon>Sar</taxon>
        <taxon>Stramenopiles</taxon>
        <taxon>Oomycota</taxon>
        <taxon>Peronosporomycetes</taxon>
        <taxon>Peronosporales</taxon>
        <taxon>Peronosporaceae</taxon>
        <taxon>Phytophthora</taxon>
    </lineage>
</organism>
<feature type="region of interest" description="Disordered" evidence="1">
    <location>
        <begin position="351"/>
        <end position="383"/>
    </location>
</feature>
<keyword evidence="3" id="KW-1185">Reference proteome</keyword>
<name>H3GRP0_PHYRM</name>
<dbReference type="InParanoid" id="H3GRP0"/>
<feature type="compositionally biased region" description="Basic and acidic residues" evidence="1">
    <location>
        <begin position="351"/>
        <end position="362"/>
    </location>
</feature>
<dbReference type="EnsemblProtists" id="Phyra79557">
    <property type="protein sequence ID" value="Phyra79557"/>
    <property type="gene ID" value="Phyra79557"/>
</dbReference>
<feature type="region of interest" description="Disordered" evidence="1">
    <location>
        <begin position="192"/>
        <end position="211"/>
    </location>
</feature>
<dbReference type="VEuPathDB" id="FungiDB:KRP22_8955"/>
<reference evidence="3" key="1">
    <citation type="journal article" date="2006" name="Science">
        <title>Phytophthora genome sequences uncover evolutionary origins and mechanisms of pathogenesis.</title>
        <authorList>
            <person name="Tyler B.M."/>
            <person name="Tripathy S."/>
            <person name="Zhang X."/>
            <person name="Dehal P."/>
            <person name="Jiang R.H."/>
            <person name="Aerts A."/>
            <person name="Arredondo F.D."/>
            <person name="Baxter L."/>
            <person name="Bensasson D."/>
            <person name="Beynon J.L."/>
            <person name="Chapman J."/>
            <person name="Damasceno C.M."/>
            <person name="Dorrance A.E."/>
            <person name="Dou D."/>
            <person name="Dickerman A.W."/>
            <person name="Dubchak I.L."/>
            <person name="Garbelotto M."/>
            <person name="Gijzen M."/>
            <person name="Gordon S.G."/>
            <person name="Govers F."/>
            <person name="Grunwald N.J."/>
            <person name="Huang W."/>
            <person name="Ivors K.L."/>
            <person name="Jones R.W."/>
            <person name="Kamoun S."/>
            <person name="Krampis K."/>
            <person name="Lamour K.H."/>
            <person name="Lee M.K."/>
            <person name="McDonald W.H."/>
            <person name="Medina M."/>
            <person name="Meijer H.J."/>
            <person name="Nordberg E.K."/>
            <person name="Maclean D.J."/>
            <person name="Ospina-Giraldo M.D."/>
            <person name="Morris P.F."/>
            <person name="Phuntumart V."/>
            <person name="Putnam N.H."/>
            <person name="Rash S."/>
            <person name="Rose J.K."/>
            <person name="Sakihama Y."/>
            <person name="Salamov A.A."/>
            <person name="Savidor A."/>
            <person name="Scheuring C.F."/>
            <person name="Smith B.M."/>
            <person name="Sobral B.W."/>
            <person name="Terry A."/>
            <person name="Torto-Alalibo T.A."/>
            <person name="Win J."/>
            <person name="Xu Z."/>
            <person name="Zhang H."/>
            <person name="Grigoriev I.V."/>
            <person name="Rokhsar D.S."/>
            <person name="Boore J.L."/>
        </authorList>
    </citation>
    <scope>NUCLEOTIDE SEQUENCE [LARGE SCALE GENOMIC DNA]</scope>
    <source>
        <strain evidence="3">Pr102</strain>
    </source>
</reference>
<protein>
    <submittedName>
        <fullName evidence="2">Uncharacterized protein</fullName>
    </submittedName>
</protein>
<proteinExistence type="predicted"/>
<feature type="compositionally biased region" description="Low complexity" evidence="1">
    <location>
        <begin position="32"/>
        <end position="79"/>
    </location>
</feature>
<evidence type="ECO:0000313" key="3">
    <source>
        <dbReference type="Proteomes" id="UP000005238"/>
    </source>
</evidence>
<accession>H3GRP0</accession>
<sequence>MPPPPAVSPASPAVAPREDPSTAEVPPAVQLAANPSDAGDPAAAAGRLATAPPGSAISAPRPAPASASPALPAASRADPGAPGEATASPACGRPSTADVIVVDDDAASTAPEPDSAGRVSTRLRTKQAARVGRAAARKAKRVGPAIGASPKRRKSSTVAALSSDAGGPASATCTPRPSARADFPPALVAGVDSAGMAPTSPPSLTPSAPVYSGGPPVLTAVPPPALGRSDPPSSPTFMVTGEVAAPAPETEPGHDVDAPLSAAASARLPGTIEPLHPSDYPEFAVMGSDLMPGSSQAASAAFNLAAFARSYTPEPVTADPPSVTQRLSLAAKVDQLFEMFTELRRELRSRAEDVPAHVDPSTDRGFTLQSSTRPSGVPAGSDGFLDAAPVGKLGRHAPGGGERAAVRQLSAAAHPCQGLFRDLSSETGRWLSPMPFVLHLRELECVRFDAPPAVLMALYSGRLGSRGLAVMHFWPQSEMEQLERGSSNANFSADFGAGATLPATTVDCPTYEDLLAAIGGLISFGDALWYDHARRLLSRVKRFVLANLERDHNTHERVMLTVMFVNQFIGRALAHLLMDSPHWWRNFNEAVRAVDYHSPDWQAALNGLALRMDSTPARASNGSQPIQPPRPGGAPSRRGPAARTPIMPERIRRLIPRDRDGREPCLRFMGGGMCYGGSAERCAHQQRTHRWDGRLPRELQEFIDRTYRSGPRQSERREHS</sequence>
<feature type="compositionally biased region" description="Low complexity" evidence="1">
    <location>
        <begin position="633"/>
        <end position="644"/>
    </location>
</feature>
<evidence type="ECO:0000313" key="2">
    <source>
        <dbReference type="EnsemblProtists" id="Phyra79557"/>
    </source>
</evidence>
<dbReference type="EMBL" id="DS566038">
    <property type="status" value="NOT_ANNOTATED_CDS"/>
    <property type="molecule type" value="Genomic_DNA"/>
</dbReference>
<dbReference type="HOGENOM" id="CLU_384268_0_0_1"/>
<dbReference type="Proteomes" id="UP000005238">
    <property type="component" value="Unassembled WGS sequence"/>
</dbReference>